<dbReference type="InterPro" id="IPR003439">
    <property type="entry name" value="ABC_transporter-like_ATP-bd"/>
</dbReference>
<dbReference type="GO" id="GO:0015426">
    <property type="term" value="F:ATPase-coupled polar amino acid-transporter activity"/>
    <property type="evidence" value="ECO:0007669"/>
    <property type="project" value="UniProtKB-EC"/>
</dbReference>
<dbReference type="Gene3D" id="3.40.50.300">
    <property type="entry name" value="P-loop containing nucleotide triphosphate hydrolases"/>
    <property type="match status" value="1"/>
</dbReference>
<evidence type="ECO:0000256" key="10">
    <source>
        <dbReference type="ARBA" id="ARBA00047624"/>
    </source>
</evidence>
<dbReference type="PANTHER" id="PTHR43166:SF9">
    <property type="entry name" value="GLUTAMATE_ASPARTATE IMPORT ATP-BINDING PROTEIN GLTL"/>
    <property type="match status" value="1"/>
</dbReference>
<name>A0A562E697_RHORH</name>
<dbReference type="FunFam" id="3.40.50.300:FF:000020">
    <property type="entry name" value="Amino acid ABC transporter ATP-binding component"/>
    <property type="match status" value="1"/>
</dbReference>
<dbReference type="InterPro" id="IPR030679">
    <property type="entry name" value="ABC_ATPase_HisP-typ"/>
</dbReference>
<reference evidence="13 14" key="1">
    <citation type="submission" date="2019-07" db="EMBL/GenBank/DDBJ databases">
        <title>Genome sequencing of lignin-degrading bacterial isolates.</title>
        <authorList>
            <person name="Gladden J."/>
        </authorList>
    </citation>
    <scope>NUCLEOTIDE SEQUENCE [LARGE SCALE GENOMIC DNA]</scope>
    <source>
        <strain evidence="13 14">J45</strain>
    </source>
</reference>
<dbReference type="Proteomes" id="UP000317573">
    <property type="component" value="Unassembled WGS sequence"/>
</dbReference>
<evidence type="ECO:0000313" key="14">
    <source>
        <dbReference type="Proteomes" id="UP000317573"/>
    </source>
</evidence>
<dbReference type="InterPro" id="IPR050086">
    <property type="entry name" value="MetN_ABC_transporter-like"/>
</dbReference>
<dbReference type="PROSITE" id="PS50893">
    <property type="entry name" value="ABC_TRANSPORTER_2"/>
    <property type="match status" value="1"/>
</dbReference>
<evidence type="ECO:0000256" key="3">
    <source>
        <dbReference type="ARBA" id="ARBA00022448"/>
    </source>
</evidence>
<keyword evidence="6 13" id="KW-0067">ATP-binding</keyword>
<comment type="caution">
    <text evidence="13">The sequence shown here is derived from an EMBL/GenBank/DDBJ whole genome shotgun (WGS) entry which is preliminary data.</text>
</comment>
<evidence type="ECO:0000256" key="4">
    <source>
        <dbReference type="ARBA" id="ARBA00022475"/>
    </source>
</evidence>
<keyword evidence="5" id="KW-0547">Nucleotide-binding</keyword>
<keyword evidence="8" id="KW-0472">Membrane</keyword>
<dbReference type="InterPro" id="IPR027417">
    <property type="entry name" value="P-loop_NTPase"/>
</dbReference>
<dbReference type="GO" id="GO:0016887">
    <property type="term" value="F:ATP hydrolysis activity"/>
    <property type="evidence" value="ECO:0007669"/>
    <property type="project" value="InterPro"/>
</dbReference>
<dbReference type="AlphaFoldDB" id="A0A562E697"/>
<feature type="domain" description="ABC transporter" evidence="12">
    <location>
        <begin position="22"/>
        <end position="256"/>
    </location>
</feature>
<dbReference type="PIRSF" id="PIRSF039085">
    <property type="entry name" value="ABC_ATPase_HisP"/>
    <property type="match status" value="1"/>
</dbReference>
<comment type="similarity">
    <text evidence="2">Belongs to the ABC transporter superfamily.</text>
</comment>
<dbReference type="InterPro" id="IPR003593">
    <property type="entry name" value="AAA+_ATPase"/>
</dbReference>
<dbReference type="CDD" id="cd03262">
    <property type="entry name" value="ABC_HisP_GlnQ"/>
    <property type="match status" value="1"/>
</dbReference>
<dbReference type="InterPro" id="IPR017871">
    <property type="entry name" value="ABC_transporter-like_CS"/>
</dbReference>
<evidence type="ECO:0000256" key="9">
    <source>
        <dbReference type="ARBA" id="ARBA00038850"/>
    </source>
</evidence>
<accession>A0A562E697</accession>
<evidence type="ECO:0000256" key="6">
    <source>
        <dbReference type="ARBA" id="ARBA00022840"/>
    </source>
</evidence>
<dbReference type="PANTHER" id="PTHR43166">
    <property type="entry name" value="AMINO ACID IMPORT ATP-BINDING PROTEIN"/>
    <property type="match status" value="1"/>
</dbReference>
<sequence length="262" mass="28549">MTSAAAGTDRPSEKSDTSSSMISMNGVNKHFGSLHVLQDINLEIPRGQVVIVVGPSGSGKSTLCRTINRLEPIDSGEIHVDGTLLPEEGKALARLRSDVGMVFQSFNLFAHKTILENVMLGPIKVRKIKKEKARESAMQLLDRVGIANQADKYPAQLSGGQQQRVAIARALAMNPKVMLFDEPTSALDPEMVQEVLDVMTSLAKEGMTMVVVTHEMGFARKAGDRVLFMADGRIVEDTDPETFFTAPKSDRAKDFLGKILSH</sequence>
<proteinExistence type="inferred from homology"/>
<keyword evidence="7" id="KW-0029">Amino-acid transport</keyword>
<evidence type="ECO:0000256" key="5">
    <source>
        <dbReference type="ARBA" id="ARBA00022741"/>
    </source>
</evidence>
<organism evidence="13 14">
    <name type="scientific">Rhodococcus rhodochrous J45</name>
    <dbReference type="NCBI Taxonomy" id="935266"/>
    <lineage>
        <taxon>Bacteria</taxon>
        <taxon>Bacillati</taxon>
        <taxon>Actinomycetota</taxon>
        <taxon>Actinomycetes</taxon>
        <taxon>Mycobacteriales</taxon>
        <taxon>Nocardiaceae</taxon>
        <taxon>Rhodococcus</taxon>
    </lineage>
</organism>
<dbReference type="GO" id="GO:0005524">
    <property type="term" value="F:ATP binding"/>
    <property type="evidence" value="ECO:0007669"/>
    <property type="project" value="UniProtKB-KW"/>
</dbReference>
<dbReference type="EMBL" id="VLJT01000017">
    <property type="protein sequence ID" value="TWH17307.1"/>
    <property type="molecule type" value="Genomic_DNA"/>
</dbReference>
<keyword evidence="4" id="KW-1003">Cell membrane</keyword>
<evidence type="ECO:0000256" key="2">
    <source>
        <dbReference type="ARBA" id="ARBA00005417"/>
    </source>
</evidence>
<dbReference type="SMART" id="SM00382">
    <property type="entry name" value="AAA"/>
    <property type="match status" value="1"/>
</dbReference>
<gene>
    <name evidence="13" type="ORF">L618_000200003880</name>
</gene>
<protein>
    <recommendedName>
        <fullName evidence="9">ABC-type polar-amino-acid transporter</fullName>
        <ecNumber evidence="9">7.4.2.1</ecNumber>
    </recommendedName>
</protein>
<dbReference type="EC" id="7.4.2.1" evidence="9"/>
<evidence type="ECO:0000256" key="11">
    <source>
        <dbReference type="SAM" id="MobiDB-lite"/>
    </source>
</evidence>
<evidence type="ECO:0000259" key="12">
    <source>
        <dbReference type="PROSITE" id="PS50893"/>
    </source>
</evidence>
<comment type="catalytic activity">
    <reaction evidence="10">
        <text>a polar amino acid(out) + ATP + H2O = a polar amino acid(in) + ADP + phosphate + H(+)</text>
        <dbReference type="Rhea" id="RHEA:14673"/>
        <dbReference type="ChEBI" id="CHEBI:15377"/>
        <dbReference type="ChEBI" id="CHEBI:15378"/>
        <dbReference type="ChEBI" id="CHEBI:30616"/>
        <dbReference type="ChEBI" id="CHEBI:43474"/>
        <dbReference type="ChEBI" id="CHEBI:62031"/>
        <dbReference type="ChEBI" id="CHEBI:456216"/>
        <dbReference type="EC" id="7.4.2.1"/>
    </reaction>
    <physiologicalReaction direction="left-to-right" evidence="10">
        <dbReference type="Rhea" id="RHEA:14674"/>
    </physiologicalReaction>
</comment>
<evidence type="ECO:0000256" key="7">
    <source>
        <dbReference type="ARBA" id="ARBA00022970"/>
    </source>
</evidence>
<evidence type="ECO:0000313" key="13">
    <source>
        <dbReference type="EMBL" id="TWH17307.1"/>
    </source>
</evidence>
<dbReference type="GO" id="GO:0005886">
    <property type="term" value="C:plasma membrane"/>
    <property type="evidence" value="ECO:0007669"/>
    <property type="project" value="UniProtKB-SubCell"/>
</dbReference>
<evidence type="ECO:0000256" key="8">
    <source>
        <dbReference type="ARBA" id="ARBA00023136"/>
    </source>
</evidence>
<feature type="region of interest" description="Disordered" evidence="11">
    <location>
        <begin position="1"/>
        <end position="22"/>
    </location>
</feature>
<dbReference type="Pfam" id="PF00005">
    <property type="entry name" value="ABC_tran"/>
    <property type="match status" value="1"/>
</dbReference>
<comment type="subcellular location">
    <subcellularLocation>
        <location evidence="1">Cell membrane</location>
        <topology evidence="1">Peripheral membrane protein</topology>
    </subcellularLocation>
</comment>
<dbReference type="PROSITE" id="PS00211">
    <property type="entry name" value="ABC_TRANSPORTER_1"/>
    <property type="match status" value="1"/>
</dbReference>
<evidence type="ECO:0000256" key="1">
    <source>
        <dbReference type="ARBA" id="ARBA00004202"/>
    </source>
</evidence>
<keyword evidence="3" id="KW-0813">Transport</keyword>
<dbReference type="SUPFAM" id="SSF52540">
    <property type="entry name" value="P-loop containing nucleoside triphosphate hydrolases"/>
    <property type="match status" value="1"/>
</dbReference>